<proteinExistence type="predicted"/>
<name>L7VSC0_9BACT</name>
<protein>
    <submittedName>
        <fullName evidence="1">Uncharacterized protein</fullName>
    </submittedName>
</protein>
<accession>L7VSC0</accession>
<organism evidence="1">
    <name type="scientific">uncultured bacterium A1Q1_fos_25</name>
    <dbReference type="NCBI Taxonomy" id="1256569"/>
    <lineage>
        <taxon>Bacteria</taxon>
        <taxon>environmental samples</taxon>
    </lineage>
</organism>
<reference evidence="1" key="1">
    <citation type="submission" date="2012-09" db="EMBL/GenBank/DDBJ databases">
        <title>Metagenomic Characterization of a Microbial Community in Wastewater Detects High Levels of Antibiotic Resistance.</title>
        <authorList>
            <person name="Abrams M."/>
            <person name="Caldwell A."/>
            <person name="Vandaei E."/>
            <person name="Lee W."/>
            <person name="Perrott J."/>
            <person name="Khan S.Y."/>
            <person name="Ta J."/>
            <person name="Romero D."/>
            <person name="Nguyen V."/>
            <person name="Pourmand N."/>
            <person name="Ouverney C.C."/>
        </authorList>
    </citation>
    <scope>NUCLEOTIDE SEQUENCE</scope>
</reference>
<evidence type="ECO:0000313" key="1">
    <source>
        <dbReference type="EMBL" id="AGC71952.1"/>
    </source>
</evidence>
<dbReference type="AlphaFoldDB" id="L7VSC0"/>
<sequence length="43" mass="4966">MVVGGTLNPKWVEWLMGWPLGWTDCAVLETDKFQQWLGSHGKY</sequence>
<dbReference type="EMBL" id="JX649887">
    <property type="protein sequence ID" value="AGC71952.1"/>
    <property type="molecule type" value="Genomic_DNA"/>
</dbReference>